<evidence type="ECO:0000313" key="2">
    <source>
        <dbReference type="EMBL" id="CAA0808460.1"/>
    </source>
</evidence>
<dbReference type="PANTHER" id="PTHR31672">
    <property type="entry name" value="BNACNNG10540D PROTEIN"/>
    <property type="match status" value="1"/>
</dbReference>
<feature type="domain" description="F-box associated beta-propeller type 3" evidence="1">
    <location>
        <begin position="78"/>
        <end position="278"/>
    </location>
</feature>
<dbReference type="AlphaFoldDB" id="A0A9N7R2P1"/>
<dbReference type="InterPro" id="IPR050796">
    <property type="entry name" value="SCF_F-box_component"/>
</dbReference>
<dbReference type="Proteomes" id="UP001153555">
    <property type="component" value="Unassembled WGS sequence"/>
</dbReference>
<keyword evidence="3" id="KW-1185">Reference proteome</keyword>
<dbReference type="SUPFAM" id="SSF50965">
    <property type="entry name" value="Galactose oxidase, central domain"/>
    <property type="match status" value="1"/>
</dbReference>
<comment type="caution">
    <text evidence="2">The sequence shown here is derived from an EMBL/GenBank/DDBJ whole genome shotgun (WGS) entry which is preliminary data.</text>
</comment>
<dbReference type="InterPro" id="IPR011043">
    <property type="entry name" value="Gal_Oxase/kelch_b-propeller"/>
</dbReference>
<name>A0A9N7R2P1_STRHE</name>
<sequence length="325" mass="36471">MALRRLAAAAVAGLKPRSSPPLTAMTRLLHRDPSSGVRRFGTPALGRNLEQNNSNNNAAAAAAEENFILLVQPIKNRKHHKISMLSIENKLVKSVQPNRPNFSRLNSRGTRNEFLANCDKWLVFASGGWRTKIPAEIMWDPTTDEVRHIPQFPMKPRLPSSGDSPYTLWGVGFDSDSGDYKVVRASNEKRAELLSLSTGLWREIRFPHNPDKIVVDNVRSVHVNGFYYWSVHSKDDNRDAILQFDFGCQEFSSDLIHMPKVPSNRAGPRKPVLVNYHGSWRTWPNTRVLIGSLDRVIIKLDDFTPITPSTHDIGPFGTGPCPSYG</sequence>
<evidence type="ECO:0000259" key="1">
    <source>
        <dbReference type="Pfam" id="PF08268"/>
    </source>
</evidence>
<reference evidence="2" key="1">
    <citation type="submission" date="2019-12" db="EMBL/GenBank/DDBJ databases">
        <authorList>
            <person name="Scholes J."/>
        </authorList>
    </citation>
    <scope>NUCLEOTIDE SEQUENCE</scope>
</reference>
<dbReference type="OrthoDB" id="5314306at2759"/>
<gene>
    <name evidence="2" type="ORF">SHERM_10702</name>
</gene>
<dbReference type="NCBIfam" id="TIGR01640">
    <property type="entry name" value="F_box_assoc_1"/>
    <property type="match status" value="1"/>
</dbReference>
<dbReference type="Pfam" id="PF08268">
    <property type="entry name" value="FBA_3"/>
    <property type="match status" value="1"/>
</dbReference>
<evidence type="ECO:0000313" key="3">
    <source>
        <dbReference type="Proteomes" id="UP001153555"/>
    </source>
</evidence>
<organism evidence="2 3">
    <name type="scientific">Striga hermonthica</name>
    <name type="common">Purple witchweed</name>
    <name type="synonym">Buchnera hermonthica</name>
    <dbReference type="NCBI Taxonomy" id="68872"/>
    <lineage>
        <taxon>Eukaryota</taxon>
        <taxon>Viridiplantae</taxon>
        <taxon>Streptophyta</taxon>
        <taxon>Embryophyta</taxon>
        <taxon>Tracheophyta</taxon>
        <taxon>Spermatophyta</taxon>
        <taxon>Magnoliopsida</taxon>
        <taxon>eudicotyledons</taxon>
        <taxon>Gunneridae</taxon>
        <taxon>Pentapetalae</taxon>
        <taxon>asterids</taxon>
        <taxon>lamiids</taxon>
        <taxon>Lamiales</taxon>
        <taxon>Orobanchaceae</taxon>
        <taxon>Buchnereae</taxon>
        <taxon>Striga</taxon>
    </lineage>
</organism>
<accession>A0A9N7R2P1</accession>
<dbReference type="EMBL" id="CACSLK010003174">
    <property type="protein sequence ID" value="CAA0808460.1"/>
    <property type="molecule type" value="Genomic_DNA"/>
</dbReference>
<protein>
    <recommendedName>
        <fullName evidence="1">F-box associated beta-propeller type 3 domain-containing protein</fullName>
    </recommendedName>
</protein>
<dbReference type="InterPro" id="IPR013187">
    <property type="entry name" value="F-box-assoc_dom_typ3"/>
</dbReference>
<proteinExistence type="predicted"/>
<dbReference type="PANTHER" id="PTHR31672:SF13">
    <property type="entry name" value="F-BOX PROTEIN CPR30-LIKE"/>
    <property type="match status" value="1"/>
</dbReference>
<dbReference type="InterPro" id="IPR017451">
    <property type="entry name" value="F-box-assoc_interact_dom"/>
</dbReference>